<evidence type="ECO:0000256" key="1">
    <source>
        <dbReference type="ARBA" id="ARBA00007825"/>
    </source>
</evidence>
<comment type="similarity">
    <text evidence="1">Belongs to the intradiol ring-cleavage dioxygenase family.</text>
</comment>
<dbReference type="Gene3D" id="2.60.130.10">
    <property type="entry name" value="Aromatic compound dioxygenase"/>
    <property type="match status" value="1"/>
</dbReference>
<organism evidence="5 6">
    <name type="scientific">Rhodococcoides trifolii</name>
    <dbReference type="NCBI Taxonomy" id="908250"/>
    <lineage>
        <taxon>Bacteria</taxon>
        <taxon>Bacillati</taxon>
        <taxon>Actinomycetota</taxon>
        <taxon>Actinomycetes</taxon>
        <taxon>Mycobacteriales</taxon>
        <taxon>Nocardiaceae</taxon>
        <taxon>Rhodococcoides</taxon>
    </lineage>
</organism>
<evidence type="ECO:0000256" key="3">
    <source>
        <dbReference type="ARBA" id="ARBA00023002"/>
    </source>
</evidence>
<dbReference type="AlphaFoldDB" id="A0A917CZW2"/>
<feature type="domain" description="Intradiol ring-cleavage dioxygenases" evidence="4">
    <location>
        <begin position="54"/>
        <end position="175"/>
    </location>
</feature>
<dbReference type="RefSeq" id="WP_188544246.1">
    <property type="nucleotide sequence ID" value="NZ_BMCU01000002.1"/>
</dbReference>
<comment type="caution">
    <text evidence="5">The sequence shown here is derived from an EMBL/GenBank/DDBJ whole genome shotgun (WGS) entry which is preliminary data.</text>
</comment>
<name>A0A917CZW2_9NOCA</name>
<keyword evidence="2" id="KW-0223">Dioxygenase</keyword>
<dbReference type="InterPro" id="IPR000627">
    <property type="entry name" value="Intradiol_dOase_C"/>
</dbReference>
<dbReference type="InterPro" id="IPR015889">
    <property type="entry name" value="Intradiol_dOase_core"/>
</dbReference>
<proteinExistence type="inferred from homology"/>
<dbReference type="NCBIfam" id="TIGR02423">
    <property type="entry name" value="protocat_alph"/>
    <property type="match status" value="1"/>
</dbReference>
<evidence type="ECO:0000313" key="5">
    <source>
        <dbReference type="EMBL" id="GGG02335.1"/>
    </source>
</evidence>
<dbReference type="PANTHER" id="PTHR33711">
    <property type="entry name" value="DIOXYGENASE, PUTATIVE (AFU_ORTHOLOGUE AFUA_2G02910)-RELATED"/>
    <property type="match status" value="1"/>
</dbReference>
<reference evidence="5" key="2">
    <citation type="submission" date="2020-09" db="EMBL/GenBank/DDBJ databases">
        <authorList>
            <person name="Sun Q."/>
            <person name="Sedlacek I."/>
        </authorList>
    </citation>
    <scope>NUCLEOTIDE SEQUENCE</scope>
    <source>
        <strain evidence="5">CCM 7905</strain>
    </source>
</reference>
<evidence type="ECO:0000313" key="6">
    <source>
        <dbReference type="Proteomes" id="UP000654257"/>
    </source>
</evidence>
<keyword evidence="3" id="KW-0560">Oxidoreductase</keyword>
<dbReference type="InterPro" id="IPR012786">
    <property type="entry name" value="Protocat_dOase_a"/>
</dbReference>
<dbReference type="Proteomes" id="UP000654257">
    <property type="component" value="Unassembled WGS sequence"/>
</dbReference>
<dbReference type="SUPFAM" id="SSF49482">
    <property type="entry name" value="Aromatic compound dioxygenase"/>
    <property type="match status" value="1"/>
</dbReference>
<dbReference type="PANTHER" id="PTHR33711:SF9">
    <property type="entry name" value="PROTOCATECHUATE 3,4-DIOXYGENASE ALPHA CHAIN"/>
    <property type="match status" value="1"/>
</dbReference>
<keyword evidence="6" id="KW-1185">Reference proteome</keyword>
<evidence type="ECO:0000256" key="2">
    <source>
        <dbReference type="ARBA" id="ARBA00022964"/>
    </source>
</evidence>
<sequence length="210" mass="22200">MTDTFAPRYPVTPGDFTTVPFGQTPSQTVGPYLHIGLPWTDGIDVVPPGTDGAIDVSVTLVDGAGTPIADGMIETWQADADGRFDHPDDSRGSVPLTPSGFRGFGRAICDASGTAGVRTVKPGPLPAEDGAVEAPHIDVGVFARGMLERLVTRIYFPDEIDSNAADPVLNGLREKDRAKLIASEVPGGYHLRIVVQDTDPDGDETPFFAL</sequence>
<protein>
    <submittedName>
        <fullName evidence="5">Protocatechuate 3,4-dioxygenase subunit alpha</fullName>
    </submittedName>
</protein>
<accession>A0A917CZW2</accession>
<evidence type="ECO:0000259" key="4">
    <source>
        <dbReference type="Pfam" id="PF00775"/>
    </source>
</evidence>
<reference evidence="5" key="1">
    <citation type="journal article" date="2014" name="Int. J. Syst. Evol. Microbiol.">
        <title>Complete genome sequence of Corynebacterium casei LMG S-19264T (=DSM 44701T), isolated from a smear-ripened cheese.</title>
        <authorList>
            <consortium name="US DOE Joint Genome Institute (JGI-PGF)"/>
            <person name="Walter F."/>
            <person name="Albersmeier A."/>
            <person name="Kalinowski J."/>
            <person name="Ruckert C."/>
        </authorList>
    </citation>
    <scope>NUCLEOTIDE SEQUENCE</scope>
    <source>
        <strain evidence="5">CCM 7905</strain>
    </source>
</reference>
<gene>
    <name evidence="5" type="primary">pcaG</name>
    <name evidence="5" type="ORF">GCM10007304_15390</name>
</gene>
<dbReference type="EMBL" id="BMCU01000002">
    <property type="protein sequence ID" value="GGG02335.1"/>
    <property type="molecule type" value="Genomic_DNA"/>
</dbReference>
<dbReference type="Pfam" id="PF00775">
    <property type="entry name" value="Dioxygenase_C"/>
    <property type="match status" value="1"/>
</dbReference>
<dbReference type="InterPro" id="IPR050770">
    <property type="entry name" value="Intradiol_RC_Dioxygenase"/>
</dbReference>
<dbReference type="GO" id="GO:0018578">
    <property type="term" value="F:protocatechuate 3,4-dioxygenase activity"/>
    <property type="evidence" value="ECO:0007669"/>
    <property type="project" value="InterPro"/>
</dbReference>
<dbReference type="GO" id="GO:0008199">
    <property type="term" value="F:ferric iron binding"/>
    <property type="evidence" value="ECO:0007669"/>
    <property type="project" value="InterPro"/>
</dbReference>